<keyword evidence="1" id="KW-0614">Plasmid</keyword>
<dbReference type="AlphaFoldDB" id="A0A1B2RBZ4"/>
<accession>A0A1B2RBZ4</accession>
<geneLocation type="plasmid" evidence="1">
    <name>pFR260</name>
</geneLocation>
<reference evidence="1" key="1">
    <citation type="submission" date="2016-05" db="EMBL/GenBank/DDBJ databases">
        <title>Complete sequence and organization of pFR260, the Bacillus thuringiensis INTA Fr7-4 plasmid harbouring the insecticidal genes.</title>
        <authorList>
            <person name="Navas L.E."/>
            <person name="Amadio A.F."/>
            <person name="Ortiz E.M."/>
            <person name="Sauka D.H."/>
            <person name="Benintende G.B."/>
            <person name="Zandomeni R.O."/>
            <person name="Berretta M.F."/>
        </authorList>
    </citation>
    <scope>NUCLEOTIDE SEQUENCE</scope>
    <source>
        <strain evidence="1">INTA Fr7-4</strain>
        <plasmid evidence="1">pFR260</plasmid>
    </source>
</reference>
<organism evidence="1">
    <name type="scientific">Bacillus thuringiensis</name>
    <dbReference type="NCBI Taxonomy" id="1428"/>
    <lineage>
        <taxon>Bacteria</taxon>
        <taxon>Bacillati</taxon>
        <taxon>Bacillota</taxon>
        <taxon>Bacilli</taxon>
        <taxon>Bacillales</taxon>
        <taxon>Bacillaceae</taxon>
        <taxon>Bacillus</taxon>
        <taxon>Bacillus cereus group</taxon>
    </lineage>
</organism>
<sequence length="70" mass="8157">MKHPKEVKILKEIYLPQINVLDYLYDAEVEHLVRQASALLSHNYEIVMPSSKPMRKYPDVGDARILLTAY</sequence>
<dbReference type="RefSeq" id="WP_076775926.1">
    <property type="nucleotide sequence ID" value="NZ_KX258624.1"/>
</dbReference>
<proteinExistence type="predicted"/>
<dbReference type="EMBL" id="KX258624">
    <property type="protein sequence ID" value="AOB42227.1"/>
    <property type="molecule type" value="Genomic_DNA"/>
</dbReference>
<gene>
    <name evidence="1" type="ORF">pFR260_130c</name>
</gene>
<name>A0A1B2RBZ4_BACTU</name>
<protein>
    <submittedName>
        <fullName evidence="1">Uncharacterized protein</fullName>
    </submittedName>
</protein>
<evidence type="ECO:0000313" key="1">
    <source>
        <dbReference type="EMBL" id="AOB42227.1"/>
    </source>
</evidence>